<evidence type="ECO:0000313" key="2">
    <source>
        <dbReference type="EMBL" id="KAB7731683.1"/>
    </source>
</evidence>
<dbReference type="EMBL" id="WELI01000002">
    <property type="protein sequence ID" value="KAB7731683.1"/>
    <property type="molecule type" value="Genomic_DNA"/>
</dbReference>
<dbReference type="InterPro" id="IPR050662">
    <property type="entry name" value="Sec-metab_biosynth-thioest"/>
</dbReference>
<dbReference type="SMART" id="SM00849">
    <property type="entry name" value="Lactamase_B"/>
    <property type="match status" value="1"/>
</dbReference>
<sequence>MRIRSTLHHGPVEGYQFGYSPVRFVKPFPVWCYFLHDTLIDTGQRHCQANVLATFRPKPIRQIILTHFHEDHSGNVAALARAHQAPVVTGTLTADRIRASFPLLAYETFWFGAIDPCSAEVGVTVQPFPEVISVGPYQLQPILTPGHSDDHHVLLEPNEGWLFAGDFYVGKLKIFRRGENIHQMIESTRRVLQYDFDTVFCGHNPVLKHGKTAVRQKLQYLEDIVGRVRQAYDRGVRGQALVKVAGLREQWAVKLFTQNDVGADYIVRSVLEGNGQVDLPAGRTA</sequence>
<gene>
    <name evidence="2" type="ORF">F5984_05505</name>
</gene>
<evidence type="ECO:0000259" key="1">
    <source>
        <dbReference type="SMART" id="SM00849"/>
    </source>
</evidence>
<dbReference type="GO" id="GO:0016787">
    <property type="term" value="F:hydrolase activity"/>
    <property type="evidence" value="ECO:0007669"/>
    <property type="project" value="UniProtKB-KW"/>
</dbReference>
<dbReference type="AlphaFoldDB" id="A0A7J5U1L4"/>
<dbReference type="Gene3D" id="3.60.15.10">
    <property type="entry name" value="Ribonuclease Z/Hydroxyacylglutathione hydrolase-like"/>
    <property type="match status" value="1"/>
</dbReference>
<dbReference type="InterPro" id="IPR001279">
    <property type="entry name" value="Metallo-B-lactamas"/>
</dbReference>
<dbReference type="Proteomes" id="UP000488299">
    <property type="component" value="Unassembled WGS sequence"/>
</dbReference>
<dbReference type="Pfam" id="PF00753">
    <property type="entry name" value="Lactamase_B"/>
    <property type="match status" value="1"/>
</dbReference>
<dbReference type="SUPFAM" id="SSF56281">
    <property type="entry name" value="Metallo-hydrolase/oxidoreductase"/>
    <property type="match status" value="1"/>
</dbReference>
<accession>A0A7J5U1L4</accession>
<dbReference type="RefSeq" id="WP_152123282.1">
    <property type="nucleotide sequence ID" value="NZ_WELI01000002.1"/>
</dbReference>
<keyword evidence="3" id="KW-1185">Reference proteome</keyword>
<protein>
    <submittedName>
        <fullName evidence="2">MBL fold metallo-hydrolase</fullName>
    </submittedName>
</protein>
<dbReference type="InterPro" id="IPR036866">
    <property type="entry name" value="RibonucZ/Hydroxyglut_hydro"/>
</dbReference>
<evidence type="ECO:0000313" key="3">
    <source>
        <dbReference type="Proteomes" id="UP000488299"/>
    </source>
</evidence>
<feature type="domain" description="Metallo-beta-lactamase" evidence="1">
    <location>
        <begin position="29"/>
        <end position="203"/>
    </location>
</feature>
<dbReference type="PANTHER" id="PTHR23131">
    <property type="entry name" value="ENDORIBONUCLEASE LACTB2"/>
    <property type="match status" value="1"/>
</dbReference>
<comment type="caution">
    <text evidence="2">The sequence shown here is derived from an EMBL/GenBank/DDBJ whole genome shotgun (WGS) entry which is preliminary data.</text>
</comment>
<reference evidence="2 3" key="1">
    <citation type="submission" date="2019-10" db="EMBL/GenBank/DDBJ databases">
        <title>Rudanella paleaurantiibacter sp. nov., isolated from sludge.</title>
        <authorList>
            <person name="Xu S.Q."/>
        </authorList>
    </citation>
    <scope>NUCLEOTIDE SEQUENCE [LARGE SCALE GENOMIC DNA]</scope>
    <source>
        <strain evidence="2 3">HX-22-17</strain>
    </source>
</reference>
<name>A0A7J5U1L4_9BACT</name>
<proteinExistence type="predicted"/>
<keyword evidence="2" id="KW-0378">Hydrolase</keyword>
<organism evidence="2 3">
    <name type="scientific">Rudanella paleaurantiibacter</name>
    <dbReference type="NCBI Taxonomy" id="2614655"/>
    <lineage>
        <taxon>Bacteria</taxon>
        <taxon>Pseudomonadati</taxon>
        <taxon>Bacteroidota</taxon>
        <taxon>Cytophagia</taxon>
        <taxon>Cytophagales</taxon>
        <taxon>Cytophagaceae</taxon>
        <taxon>Rudanella</taxon>
    </lineage>
</organism>